<dbReference type="EMBL" id="NBSK02000005">
    <property type="protein sequence ID" value="KAJ0204690.1"/>
    <property type="molecule type" value="Genomic_DNA"/>
</dbReference>
<evidence type="ECO:0000313" key="2">
    <source>
        <dbReference type="Proteomes" id="UP000235145"/>
    </source>
</evidence>
<accession>A0A9R1VH60</accession>
<name>A0A9R1VH60_LACSA</name>
<evidence type="ECO:0000313" key="1">
    <source>
        <dbReference type="EMBL" id="KAJ0204690.1"/>
    </source>
</evidence>
<proteinExistence type="predicted"/>
<dbReference type="PANTHER" id="PTHR33325:SF12">
    <property type="entry name" value="ZINC FINGER, CCHC-TYPE-RELATED"/>
    <property type="match status" value="1"/>
</dbReference>
<protein>
    <submittedName>
        <fullName evidence="1">Uncharacterized protein</fullName>
    </submittedName>
</protein>
<keyword evidence="2" id="KW-1185">Reference proteome</keyword>
<comment type="caution">
    <text evidence="1">The sequence shown here is derived from an EMBL/GenBank/DDBJ whole genome shotgun (WGS) entry which is preliminary data.</text>
</comment>
<dbReference type="Proteomes" id="UP000235145">
    <property type="component" value="Unassembled WGS sequence"/>
</dbReference>
<gene>
    <name evidence="1" type="ORF">LSAT_V11C500252570</name>
</gene>
<reference evidence="1 2" key="1">
    <citation type="journal article" date="2017" name="Nat. Commun.">
        <title>Genome assembly with in vitro proximity ligation data and whole-genome triplication in lettuce.</title>
        <authorList>
            <person name="Reyes-Chin-Wo S."/>
            <person name="Wang Z."/>
            <person name="Yang X."/>
            <person name="Kozik A."/>
            <person name="Arikit S."/>
            <person name="Song C."/>
            <person name="Xia L."/>
            <person name="Froenicke L."/>
            <person name="Lavelle D.O."/>
            <person name="Truco M.J."/>
            <person name="Xia R."/>
            <person name="Zhu S."/>
            <person name="Xu C."/>
            <person name="Xu H."/>
            <person name="Xu X."/>
            <person name="Cox K."/>
            <person name="Korf I."/>
            <person name="Meyers B.C."/>
            <person name="Michelmore R.W."/>
        </authorList>
    </citation>
    <scope>NUCLEOTIDE SEQUENCE [LARGE SCALE GENOMIC DNA]</scope>
    <source>
        <strain evidence="2">cv. Salinas</strain>
        <tissue evidence="1">Seedlings</tissue>
    </source>
</reference>
<dbReference type="PANTHER" id="PTHR33325">
    <property type="entry name" value="ZINC FINGER, CCHC-TYPE-RELATED"/>
    <property type="match status" value="1"/>
</dbReference>
<sequence length="129" mass="15182">MENTEKVNEYNSALFKICSQLKYYVQEVNDEDMLEKTYSTFHTTNITLTKQYRVQNFTRYSKLNACLLVVHQNNEHLMKTMNLHFLKQILQILMVIKTIHVADGVVVVEDEVVVILIETKSIIRTIIWS</sequence>
<dbReference type="AlphaFoldDB" id="A0A9R1VH60"/>
<organism evidence="1 2">
    <name type="scientific">Lactuca sativa</name>
    <name type="common">Garden lettuce</name>
    <dbReference type="NCBI Taxonomy" id="4236"/>
    <lineage>
        <taxon>Eukaryota</taxon>
        <taxon>Viridiplantae</taxon>
        <taxon>Streptophyta</taxon>
        <taxon>Embryophyta</taxon>
        <taxon>Tracheophyta</taxon>
        <taxon>Spermatophyta</taxon>
        <taxon>Magnoliopsida</taxon>
        <taxon>eudicotyledons</taxon>
        <taxon>Gunneridae</taxon>
        <taxon>Pentapetalae</taxon>
        <taxon>asterids</taxon>
        <taxon>campanulids</taxon>
        <taxon>Asterales</taxon>
        <taxon>Asteraceae</taxon>
        <taxon>Cichorioideae</taxon>
        <taxon>Cichorieae</taxon>
        <taxon>Lactucinae</taxon>
        <taxon>Lactuca</taxon>
    </lineage>
</organism>